<reference evidence="5" key="2">
    <citation type="submission" date="2017-05" db="EMBL/GenBank/DDBJ databases">
        <authorList>
            <consortium name="The Broad Institute Genomics Platform"/>
            <consortium name="The Broad Institute Genomic Center for Infectious Diseases"/>
            <person name="Earl A."/>
            <person name="Manson A."/>
            <person name="Schwartman J."/>
            <person name="Gilmore M."/>
            <person name="Abouelleil A."/>
            <person name="Cao P."/>
            <person name="Chapman S."/>
            <person name="Cusick C."/>
            <person name="Shea T."/>
            <person name="Young S."/>
            <person name="Neafsey D."/>
            <person name="Nusbaum C."/>
            <person name="Birren B."/>
        </authorList>
    </citation>
    <scope>NUCLEOTIDE SEQUENCE</scope>
    <source>
        <strain evidence="5">9D6_DIV0238</strain>
    </source>
</reference>
<evidence type="ECO:0000256" key="1">
    <source>
        <dbReference type="SAM" id="Phobius"/>
    </source>
</evidence>
<accession>A0A200J1G7</accession>
<evidence type="ECO:0000259" key="3">
    <source>
        <dbReference type="Pfam" id="PF11797"/>
    </source>
</evidence>
<keyword evidence="1" id="KW-1133">Transmembrane helix</keyword>
<evidence type="ECO:0000313" key="6">
    <source>
        <dbReference type="Proteomes" id="UP000196151"/>
    </source>
</evidence>
<keyword evidence="1" id="KW-0472">Membrane</keyword>
<dbReference type="Pfam" id="PF11797">
    <property type="entry name" value="WxLIP_HBD"/>
    <property type="match status" value="1"/>
</dbReference>
<keyword evidence="1" id="KW-0812">Transmembrane</keyword>
<dbReference type="InterPro" id="IPR021759">
    <property type="entry name" value="WxLIP_HBD"/>
</dbReference>
<feature type="domain" description="WxL Interacting Protein host binding" evidence="3">
    <location>
        <begin position="168"/>
        <end position="301"/>
    </location>
</feature>
<proteinExistence type="predicted"/>
<reference evidence="5" key="3">
    <citation type="submission" date="2024-03" db="EMBL/GenBank/DDBJ databases">
        <title>The Genome Sequence of Enterococcus sp. DIV0238c.</title>
        <authorList>
            <consortium name="The Broad Institute Genomics Platform"/>
            <consortium name="The Broad Institute Microbial Omics Core"/>
            <consortium name="The Broad Institute Genomic Center for Infectious Diseases"/>
            <person name="Earl A."/>
            <person name="Manson A."/>
            <person name="Gilmore M."/>
            <person name="Schwartman J."/>
            <person name="Shea T."/>
            <person name="Abouelleil A."/>
            <person name="Cao P."/>
            <person name="Chapman S."/>
            <person name="Cusick C."/>
            <person name="Young S."/>
            <person name="Neafsey D."/>
            <person name="Nusbaum C."/>
            <person name="Birren B."/>
        </authorList>
    </citation>
    <scope>NUCLEOTIDE SEQUENCE</scope>
    <source>
        <strain evidence="5">9D6_DIV0238</strain>
    </source>
</reference>
<sequence>MKQLAKYITGIILGLLIMFNFSTAKVFAAEEANGAGFSYSINYPENQIEETGYYKLKMSPGQEQTVSMTLTNPSDEDIKVDIALTGAKTNRNGVIEYSPVEIKNDASLKFPFEDIVTGEKTVEVPAGKTIDYEMKIKMPETSFDGVILGGIYMIKQDSEKEKKASGSIVINKYAYAIAMVLTETDKKLEKELKLNSVSAGQSNYRNTIFVNLSNVVADYVNDLMVEVQVTKKGSETVLYEAKKEEMRMAPNTFLEFPVSMNGEEMVPGEYTAKILASSEGYKKEWTKDFKITKEEAGKFNERDVGLVQEKEIDWKIIAAIVGGVLAVIVVLFLLIYSLRKKKKSSRKKNKKVNKKSKQ</sequence>
<dbReference type="EMBL" id="NIBQ01000003">
    <property type="protein sequence ID" value="OUZ30405.1"/>
    <property type="molecule type" value="Genomic_DNA"/>
</dbReference>
<keyword evidence="6" id="KW-1185">Reference proteome</keyword>
<dbReference type="Proteomes" id="UP000196151">
    <property type="component" value="Chromosome"/>
</dbReference>
<dbReference type="RefSeq" id="WP_087641774.1">
    <property type="nucleotide sequence ID" value="NZ_CP147246.1"/>
</dbReference>
<dbReference type="InterPro" id="IPR010317">
    <property type="entry name" value="WxLIP_PGBD"/>
</dbReference>
<protein>
    <submittedName>
        <fullName evidence="4">Uncharacterized protein</fullName>
    </submittedName>
</protein>
<evidence type="ECO:0000259" key="2">
    <source>
        <dbReference type="Pfam" id="PF06030"/>
    </source>
</evidence>
<reference evidence="4" key="1">
    <citation type="submission" date="2017-05" db="EMBL/GenBank/DDBJ databases">
        <title>The Genome Sequence of Enterococcus sp. 9D6_DIV0238.</title>
        <authorList>
            <consortium name="The Broad Institute Genomics Platform"/>
            <consortium name="The Broad Institute Genomic Center for Infectious Diseases"/>
            <person name="Earl A."/>
            <person name="Manson A."/>
            <person name="Schwartman J."/>
            <person name="Gilmore M."/>
            <person name="Abouelleil A."/>
            <person name="Cao P."/>
            <person name="Chapman S."/>
            <person name="Cusick C."/>
            <person name="Shea T."/>
            <person name="Young S."/>
            <person name="Neafsey D."/>
            <person name="Nusbaum C."/>
            <person name="Birren B."/>
        </authorList>
    </citation>
    <scope>NUCLEOTIDE SEQUENCE [LARGE SCALE GENOMIC DNA]</scope>
    <source>
        <strain evidence="4">9D6_DIV0238</strain>
    </source>
</reference>
<evidence type="ECO:0000313" key="5">
    <source>
        <dbReference type="EMBL" id="WYJ94498.1"/>
    </source>
</evidence>
<dbReference type="EMBL" id="CP147246">
    <property type="protein sequence ID" value="WYJ94498.1"/>
    <property type="molecule type" value="Genomic_DNA"/>
</dbReference>
<feature type="domain" description="WxL Interacting Protein peptidoglycan binding" evidence="2">
    <location>
        <begin position="37"/>
        <end position="154"/>
    </location>
</feature>
<dbReference type="OrthoDB" id="2148359at2"/>
<organism evidence="4">
    <name type="scientific">Candidatus Enterococcus dunnyi</name>
    <dbReference type="NCBI Taxonomy" id="1834192"/>
    <lineage>
        <taxon>Bacteria</taxon>
        <taxon>Bacillati</taxon>
        <taxon>Bacillota</taxon>
        <taxon>Bacilli</taxon>
        <taxon>Lactobacillales</taxon>
        <taxon>Enterococcaceae</taxon>
        <taxon>Enterococcus</taxon>
    </lineage>
</organism>
<evidence type="ECO:0000313" key="4">
    <source>
        <dbReference type="EMBL" id="OUZ30405.1"/>
    </source>
</evidence>
<name>A0A200J1G7_9ENTE</name>
<dbReference type="AlphaFoldDB" id="A0A200J1G7"/>
<dbReference type="Pfam" id="PF06030">
    <property type="entry name" value="WxLIP_PGBD"/>
    <property type="match status" value="1"/>
</dbReference>
<feature type="transmembrane region" description="Helical" evidence="1">
    <location>
        <begin position="316"/>
        <end position="338"/>
    </location>
</feature>
<gene>
    <name evidence="5" type="ORF">A5889_002011</name>
    <name evidence="4" type="ORF">A5889_002693</name>
</gene>